<dbReference type="InterPro" id="IPR000182">
    <property type="entry name" value="GNAT_dom"/>
</dbReference>
<dbReference type="PROSITE" id="PS51186">
    <property type="entry name" value="GNAT"/>
    <property type="match status" value="1"/>
</dbReference>
<dbReference type="PANTHER" id="PTHR43420">
    <property type="entry name" value="ACETYLTRANSFERASE"/>
    <property type="match status" value="1"/>
</dbReference>
<dbReference type="AlphaFoldDB" id="A0A7W4Z8W5"/>
<dbReference type="SUPFAM" id="SSF55729">
    <property type="entry name" value="Acyl-CoA N-acyltransferases (Nat)"/>
    <property type="match status" value="1"/>
</dbReference>
<dbReference type="Pfam" id="PF00583">
    <property type="entry name" value="Acetyltransf_1"/>
    <property type="match status" value="1"/>
</dbReference>
<reference evidence="4 5" key="1">
    <citation type="submission" date="2020-08" db="EMBL/GenBank/DDBJ databases">
        <title>Genomic Encyclopedia of Type Strains, Phase III (KMG-III): the genomes of soil and plant-associated and newly described type strains.</title>
        <authorList>
            <person name="Whitman W."/>
        </authorList>
    </citation>
    <scope>NUCLEOTIDE SEQUENCE [LARGE SCALE GENOMIC DNA]</scope>
    <source>
        <strain evidence="4 5">CECT 8799</strain>
    </source>
</reference>
<dbReference type="GO" id="GO:0016747">
    <property type="term" value="F:acyltransferase activity, transferring groups other than amino-acyl groups"/>
    <property type="evidence" value="ECO:0007669"/>
    <property type="project" value="InterPro"/>
</dbReference>
<accession>A0A7W4Z8W5</accession>
<keyword evidence="1 4" id="KW-0808">Transferase</keyword>
<dbReference type="CDD" id="cd04301">
    <property type="entry name" value="NAT_SF"/>
    <property type="match status" value="1"/>
</dbReference>
<evidence type="ECO:0000259" key="3">
    <source>
        <dbReference type="PROSITE" id="PS51186"/>
    </source>
</evidence>
<protein>
    <submittedName>
        <fullName evidence="4">GNAT superfamily N-acetyltransferase</fullName>
    </submittedName>
</protein>
<evidence type="ECO:0000256" key="2">
    <source>
        <dbReference type="ARBA" id="ARBA00023315"/>
    </source>
</evidence>
<evidence type="ECO:0000313" key="4">
    <source>
        <dbReference type="EMBL" id="MBB3061017.1"/>
    </source>
</evidence>
<evidence type="ECO:0000256" key="1">
    <source>
        <dbReference type="ARBA" id="ARBA00022679"/>
    </source>
</evidence>
<keyword evidence="2" id="KW-0012">Acyltransferase</keyword>
<gene>
    <name evidence="4" type="ORF">FHS09_001847</name>
</gene>
<dbReference type="Proteomes" id="UP000535937">
    <property type="component" value="Unassembled WGS sequence"/>
</dbReference>
<name>A0A7W4Z8W5_9GAMM</name>
<dbReference type="Gene3D" id="3.40.630.30">
    <property type="match status" value="1"/>
</dbReference>
<feature type="domain" description="N-acetyltransferase" evidence="3">
    <location>
        <begin position="1"/>
        <end position="155"/>
    </location>
</feature>
<proteinExistence type="predicted"/>
<comment type="caution">
    <text evidence="4">The sequence shown here is derived from an EMBL/GenBank/DDBJ whole genome shotgun (WGS) entry which is preliminary data.</text>
</comment>
<dbReference type="EMBL" id="JACHWZ010000007">
    <property type="protein sequence ID" value="MBB3061017.1"/>
    <property type="molecule type" value="Genomic_DNA"/>
</dbReference>
<organism evidence="4 5">
    <name type="scientific">Microbulbifer rhizosphaerae</name>
    <dbReference type="NCBI Taxonomy" id="1562603"/>
    <lineage>
        <taxon>Bacteria</taxon>
        <taxon>Pseudomonadati</taxon>
        <taxon>Pseudomonadota</taxon>
        <taxon>Gammaproteobacteria</taxon>
        <taxon>Cellvibrionales</taxon>
        <taxon>Microbulbiferaceae</taxon>
        <taxon>Microbulbifer</taxon>
    </lineage>
</organism>
<keyword evidence="5" id="KW-1185">Reference proteome</keyword>
<dbReference type="InterPro" id="IPR016181">
    <property type="entry name" value="Acyl_CoA_acyltransferase"/>
</dbReference>
<evidence type="ECO:0000313" key="5">
    <source>
        <dbReference type="Proteomes" id="UP000535937"/>
    </source>
</evidence>
<dbReference type="RefSeq" id="WP_183459031.1">
    <property type="nucleotide sequence ID" value="NZ_JACHWZ010000007.1"/>
</dbReference>
<dbReference type="InterPro" id="IPR050680">
    <property type="entry name" value="YpeA/RimI_acetyltransf"/>
</dbReference>
<sequence length="155" mass="17437">MEIAVVEKSDAAEIAKLAVCLTSEIMERTGVTHFDIDEARATELCRNYLRDGQYQVVAASDRDRMVGFAALCESYSLYAEGSFGIVQEFYVVPEYRSRNIGSRLIDRMVDLARAKGWKRLELCTPPVPAFDRAVAFYRANGFEVTGGYKMKRAIT</sequence>